<evidence type="ECO:0000256" key="3">
    <source>
        <dbReference type="ARBA" id="ARBA00023027"/>
    </source>
</evidence>
<protein>
    <submittedName>
        <fullName evidence="7">Lactate dehydrogenase</fullName>
    </submittedName>
</protein>
<feature type="domain" description="D-isomer specific 2-hydroxyacid dehydrogenase NAD-binding" evidence="6">
    <location>
        <begin position="112"/>
        <end position="298"/>
    </location>
</feature>
<evidence type="ECO:0000256" key="4">
    <source>
        <dbReference type="RuleBase" id="RU003719"/>
    </source>
</evidence>
<dbReference type="Pfam" id="PF00389">
    <property type="entry name" value="2-Hacid_dh"/>
    <property type="match status" value="1"/>
</dbReference>
<dbReference type="PANTHER" id="PTHR43026:SF1">
    <property type="entry name" value="2-HYDROXYACID DEHYDROGENASE HOMOLOG 1-RELATED"/>
    <property type="match status" value="1"/>
</dbReference>
<dbReference type="Pfam" id="PF02826">
    <property type="entry name" value="2-Hacid_dh_C"/>
    <property type="match status" value="1"/>
</dbReference>
<dbReference type="InterPro" id="IPR029753">
    <property type="entry name" value="D-isomer_DH_CS"/>
</dbReference>
<dbReference type="PROSITE" id="PS00671">
    <property type="entry name" value="D_2_HYDROXYACID_DH_3"/>
    <property type="match status" value="1"/>
</dbReference>
<dbReference type="PROSITE" id="PS00065">
    <property type="entry name" value="D_2_HYDROXYACID_DH_1"/>
    <property type="match status" value="1"/>
</dbReference>
<keyword evidence="2 4" id="KW-0560">Oxidoreductase</keyword>
<organism evidence="7 8">
    <name type="scientific">Bombilactobacillus bombi</name>
    <dbReference type="NCBI Taxonomy" id="1303590"/>
    <lineage>
        <taxon>Bacteria</taxon>
        <taxon>Bacillati</taxon>
        <taxon>Bacillota</taxon>
        <taxon>Bacilli</taxon>
        <taxon>Lactobacillales</taxon>
        <taxon>Lactobacillaceae</taxon>
        <taxon>Bombilactobacillus</taxon>
    </lineage>
</organism>
<dbReference type="InterPro" id="IPR058205">
    <property type="entry name" value="D-LDH-like"/>
</dbReference>
<dbReference type="CDD" id="cd12186">
    <property type="entry name" value="LDH"/>
    <property type="match status" value="1"/>
</dbReference>
<proteinExistence type="inferred from homology"/>
<dbReference type="GO" id="GO:0051287">
    <property type="term" value="F:NAD binding"/>
    <property type="evidence" value="ECO:0007669"/>
    <property type="project" value="InterPro"/>
</dbReference>
<dbReference type="InterPro" id="IPR006140">
    <property type="entry name" value="D-isomer_DH_NAD-bd"/>
</dbReference>
<dbReference type="InterPro" id="IPR036291">
    <property type="entry name" value="NAD(P)-bd_dom_sf"/>
</dbReference>
<name>A0A3R6V6E6_9LACO</name>
<dbReference type="GO" id="GO:0008720">
    <property type="term" value="F:D-lactate dehydrogenase (NAD+) activity"/>
    <property type="evidence" value="ECO:0007669"/>
    <property type="project" value="TreeGrafter"/>
</dbReference>
<dbReference type="InterPro" id="IPR006139">
    <property type="entry name" value="D-isomer_2_OHA_DH_cat_dom"/>
</dbReference>
<dbReference type="Gene3D" id="3.40.50.720">
    <property type="entry name" value="NAD(P)-binding Rossmann-like Domain"/>
    <property type="match status" value="2"/>
</dbReference>
<dbReference type="PANTHER" id="PTHR43026">
    <property type="entry name" value="2-HYDROXYACID DEHYDROGENASE HOMOLOG 1-RELATED"/>
    <property type="match status" value="1"/>
</dbReference>
<evidence type="ECO:0000313" key="7">
    <source>
        <dbReference type="EMBL" id="RHW46336.1"/>
    </source>
</evidence>
<dbReference type="SUPFAM" id="SSF52283">
    <property type="entry name" value="Formate/glycerate dehydrogenase catalytic domain-like"/>
    <property type="match status" value="1"/>
</dbReference>
<gene>
    <name evidence="7" type="ORF">DS832_06160</name>
</gene>
<keyword evidence="3" id="KW-0520">NAD</keyword>
<dbReference type="SUPFAM" id="SSF51735">
    <property type="entry name" value="NAD(P)-binding Rossmann-fold domains"/>
    <property type="match status" value="1"/>
</dbReference>
<dbReference type="PROSITE" id="PS00670">
    <property type="entry name" value="D_2_HYDROXYACID_DH_2"/>
    <property type="match status" value="1"/>
</dbReference>
<dbReference type="EMBL" id="QOCS01000013">
    <property type="protein sequence ID" value="RHW46336.1"/>
    <property type="molecule type" value="Genomic_DNA"/>
</dbReference>
<comment type="similarity">
    <text evidence="1 4">Belongs to the D-isomer specific 2-hydroxyacid dehydrogenase family.</text>
</comment>
<evidence type="ECO:0000313" key="8">
    <source>
        <dbReference type="Proteomes" id="UP000284822"/>
    </source>
</evidence>
<comment type="caution">
    <text evidence="7">The sequence shown here is derived from an EMBL/GenBank/DDBJ whole genome shotgun (WGS) entry which is preliminary data.</text>
</comment>
<evidence type="ECO:0000259" key="5">
    <source>
        <dbReference type="Pfam" id="PF00389"/>
    </source>
</evidence>
<dbReference type="InterPro" id="IPR029752">
    <property type="entry name" value="D-isomer_DH_CS1"/>
</dbReference>
<reference evidence="7 8" key="1">
    <citation type="submission" date="2018-07" db="EMBL/GenBank/DDBJ databases">
        <title>Genome sequences of six Lactobacillus spp. isolated from bumble bee guts.</title>
        <authorList>
            <person name="Motta E.V.S."/>
            <person name="Moran N.A."/>
        </authorList>
    </citation>
    <scope>NUCLEOTIDE SEQUENCE [LARGE SCALE GENOMIC DNA]</scope>
    <source>
        <strain evidence="7 8">LV-8.1</strain>
    </source>
</reference>
<dbReference type="AlphaFoldDB" id="A0A3R6V6E6"/>
<evidence type="ECO:0000256" key="2">
    <source>
        <dbReference type="ARBA" id="ARBA00023002"/>
    </source>
</evidence>
<dbReference type="Proteomes" id="UP000284822">
    <property type="component" value="Unassembled WGS sequence"/>
</dbReference>
<feature type="domain" description="D-isomer specific 2-hydroxyacid dehydrogenase catalytic" evidence="5">
    <location>
        <begin position="5"/>
        <end position="330"/>
    </location>
</feature>
<evidence type="ECO:0000256" key="1">
    <source>
        <dbReference type="ARBA" id="ARBA00005854"/>
    </source>
</evidence>
<evidence type="ECO:0000259" key="6">
    <source>
        <dbReference type="Pfam" id="PF02826"/>
    </source>
</evidence>
<accession>A0A3R6V6E6</accession>
<dbReference type="RefSeq" id="WP_118910812.1">
    <property type="nucleotide sequence ID" value="NZ_QOCS01000013.1"/>
</dbReference>
<sequence>MKIVSYSIREDEMPALQNWQKEHPEVEVQIEKELLTPESAKKAQGADGVVVYQQKPYTRETLQALHDAGINKMSLRNVGTDNIDMDAAKELNFQITNVPVYSPNAIAEHAVWLMGRLLRREPEYSAKIAKRDLRWAPEIGQEMRMQTVGVIGTGHIGQVLIDIVRGFGAKVVCYDIYQNEKLKSEGLYVDSLDELYKQADIITLHVPSVKENIHMVNDDSISKMKDGVIIINASRGDLIDTDALIRGLDSGKIKAAGLDVYEKEVGVFNENWEGKQFPDARLENLLNRKNVIVTPHTAFYTETAVKNMIEIAHNSNVQLINSETPKNLVNLG</sequence>